<evidence type="ECO:0000313" key="5">
    <source>
        <dbReference type="Proteomes" id="UP000321772"/>
    </source>
</evidence>
<protein>
    <submittedName>
        <fullName evidence="4">Helix-turn-helix transcriptional regulator</fullName>
    </submittedName>
</protein>
<keyword evidence="2" id="KW-0812">Transmembrane</keyword>
<sequence length="201" mass="22780">MQLGAQLKNARQKLGVTQEIVAAELHVSRQTISSWENERSYPDIASLIALSDYYQLSLDELLKEDNGMADDLARKERALKEAQRIWLMSYVVNLLLLLLLLADRFSWFGVKLTGAVAFVIAMVMLVNGYLLIMAGGSYRRLKRTDPFLITNRTLRFIVSMGIITVGLILCILQRKYLFTLGAVNGALIAYLLFRHRQNKAI</sequence>
<dbReference type="InterPro" id="IPR001387">
    <property type="entry name" value="Cro/C1-type_HTH"/>
</dbReference>
<dbReference type="InterPro" id="IPR010982">
    <property type="entry name" value="Lambda_DNA-bd_dom_sf"/>
</dbReference>
<dbReference type="PANTHER" id="PTHR46558">
    <property type="entry name" value="TRACRIPTIONAL REGULATORY PROTEIN-RELATED-RELATED"/>
    <property type="match status" value="1"/>
</dbReference>
<dbReference type="CDD" id="cd00093">
    <property type="entry name" value="HTH_XRE"/>
    <property type="match status" value="1"/>
</dbReference>
<dbReference type="Gene3D" id="1.10.260.40">
    <property type="entry name" value="lambda repressor-like DNA-binding domains"/>
    <property type="match status" value="1"/>
</dbReference>
<feature type="transmembrane region" description="Helical" evidence="2">
    <location>
        <begin position="108"/>
        <end position="132"/>
    </location>
</feature>
<dbReference type="PROSITE" id="PS50943">
    <property type="entry name" value="HTH_CROC1"/>
    <property type="match status" value="1"/>
</dbReference>
<feature type="transmembrane region" description="Helical" evidence="2">
    <location>
        <begin position="85"/>
        <end position="102"/>
    </location>
</feature>
<evidence type="ECO:0000313" key="4">
    <source>
        <dbReference type="EMBL" id="QEA52574.1"/>
    </source>
</evidence>
<dbReference type="Pfam" id="PF01381">
    <property type="entry name" value="HTH_3"/>
    <property type="match status" value="1"/>
</dbReference>
<keyword evidence="2" id="KW-0472">Membrane</keyword>
<evidence type="ECO:0000256" key="2">
    <source>
        <dbReference type="SAM" id="Phobius"/>
    </source>
</evidence>
<dbReference type="GO" id="GO:0003677">
    <property type="term" value="F:DNA binding"/>
    <property type="evidence" value="ECO:0007669"/>
    <property type="project" value="UniProtKB-KW"/>
</dbReference>
<dbReference type="EMBL" id="CP042392">
    <property type="protein sequence ID" value="QEA52574.1"/>
    <property type="molecule type" value="Genomic_DNA"/>
</dbReference>
<reference evidence="4 5" key="1">
    <citation type="submission" date="2019-06" db="EMBL/GenBank/DDBJ databases">
        <title>Genome analyses of bacteria isolated from kimchi.</title>
        <authorList>
            <person name="Lee S."/>
            <person name="Ahn S."/>
            <person name="Roh S."/>
        </authorList>
    </citation>
    <scope>NUCLEOTIDE SEQUENCE [LARGE SCALE GENOMIC DNA]</scope>
    <source>
        <strain evidence="4 5">CBA3616</strain>
    </source>
</reference>
<proteinExistence type="predicted"/>
<dbReference type="SUPFAM" id="SSF47413">
    <property type="entry name" value="lambda repressor-like DNA-binding domains"/>
    <property type="match status" value="1"/>
</dbReference>
<dbReference type="PANTHER" id="PTHR46558:SF4">
    <property type="entry name" value="DNA-BIDING PHAGE PROTEIN"/>
    <property type="match status" value="1"/>
</dbReference>
<dbReference type="RefSeq" id="WP_146988441.1">
    <property type="nucleotide sequence ID" value="NZ_CP042392.1"/>
</dbReference>
<dbReference type="SMART" id="SM00530">
    <property type="entry name" value="HTH_XRE"/>
    <property type="match status" value="1"/>
</dbReference>
<keyword evidence="2" id="KW-1133">Transmembrane helix</keyword>
<keyword evidence="1" id="KW-0238">DNA-binding</keyword>
<feature type="transmembrane region" description="Helical" evidence="2">
    <location>
        <begin position="153"/>
        <end position="170"/>
    </location>
</feature>
<name>A0A5B8TL24_9LACO</name>
<dbReference type="Proteomes" id="UP000321772">
    <property type="component" value="Chromosome"/>
</dbReference>
<feature type="domain" description="HTH cro/C1-type" evidence="3">
    <location>
        <begin position="7"/>
        <end position="61"/>
    </location>
</feature>
<accession>A0A5B8TL24</accession>
<dbReference type="AlphaFoldDB" id="A0A5B8TL24"/>
<evidence type="ECO:0000259" key="3">
    <source>
        <dbReference type="PROSITE" id="PS50943"/>
    </source>
</evidence>
<feature type="transmembrane region" description="Helical" evidence="2">
    <location>
        <begin position="176"/>
        <end position="193"/>
    </location>
</feature>
<organism evidence="4 5">
    <name type="scientific">Loigolactobacillus coryniformis</name>
    <dbReference type="NCBI Taxonomy" id="1610"/>
    <lineage>
        <taxon>Bacteria</taxon>
        <taxon>Bacillati</taxon>
        <taxon>Bacillota</taxon>
        <taxon>Bacilli</taxon>
        <taxon>Lactobacillales</taxon>
        <taxon>Lactobacillaceae</taxon>
        <taxon>Loigolactobacillus</taxon>
    </lineage>
</organism>
<gene>
    <name evidence="4" type="ORF">FGL77_04135</name>
</gene>
<evidence type="ECO:0000256" key="1">
    <source>
        <dbReference type="ARBA" id="ARBA00023125"/>
    </source>
</evidence>